<dbReference type="PATRIC" id="fig|698759.3.peg.9065"/>
<evidence type="ECO:0000313" key="1">
    <source>
        <dbReference type="EMBL" id="EKX60192.1"/>
    </source>
</evidence>
<reference evidence="1 2" key="1">
    <citation type="submission" date="2012-11" db="EMBL/GenBank/DDBJ databases">
        <authorList>
            <person name="Huguet-Tapia J.C."/>
            <person name="Durkin A.S."/>
            <person name="Pettis G.S."/>
            <person name="Badger J.H."/>
        </authorList>
    </citation>
    <scope>NUCLEOTIDE SEQUENCE [LARGE SCALE GENOMIC DNA]</scope>
    <source>
        <strain evidence="1 2">91-03</strain>
    </source>
</reference>
<protein>
    <recommendedName>
        <fullName evidence="3">YaaC-like Protein</fullName>
    </recommendedName>
</protein>
<proteinExistence type="predicted"/>
<dbReference type="AlphaFoldDB" id="L1KHY5"/>
<gene>
    <name evidence="1" type="ORF">STRIP9103_04472</name>
</gene>
<evidence type="ECO:0008006" key="3">
    <source>
        <dbReference type="Google" id="ProtNLM"/>
    </source>
</evidence>
<dbReference type="InterPro" id="IPR026988">
    <property type="entry name" value="YaaC-like"/>
</dbReference>
<comment type="caution">
    <text evidence="1">The sequence shown here is derived from an EMBL/GenBank/DDBJ whole genome shotgun (WGS) entry which is preliminary data.</text>
</comment>
<accession>L1KHY5</accession>
<evidence type="ECO:0000313" key="2">
    <source>
        <dbReference type="Proteomes" id="UP000010411"/>
    </source>
</evidence>
<dbReference type="EMBL" id="AEJC01000669">
    <property type="protein sequence ID" value="EKX60192.1"/>
    <property type="molecule type" value="Genomic_DNA"/>
</dbReference>
<organism evidence="1 2">
    <name type="scientific">Streptomyces ipomoeae 91-03</name>
    <dbReference type="NCBI Taxonomy" id="698759"/>
    <lineage>
        <taxon>Bacteria</taxon>
        <taxon>Bacillati</taxon>
        <taxon>Actinomycetota</taxon>
        <taxon>Actinomycetes</taxon>
        <taxon>Kitasatosporales</taxon>
        <taxon>Streptomycetaceae</taxon>
        <taxon>Streptomyces</taxon>
    </lineage>
</organism>
<dbReference type="Pfam" id="PF14175">
    <property type="entry name" value="YaaC"/>
    <property type="match status" value="1"/>
</dbReference>
<name>L1KHY5_9ACTN</name>
<dbReference type="RefSeq" id="WP_009342691.1">
    <property type="nucleotide sequence ID" value="NZ_AEJC01000669.1"/>
</dbReference>
<keyword evidence="2" id="KW-1185">Reference proteome</keyword>
<sequence length="347" mass="38779">MDDAPNLRFALRYRRTSLIDKTLLKDSSARRRSFSAALQQFEEQMEAARIVTSATRPINLYYGLVQAGLAITAAHTPGNWSFGKHGLKVVDMQSDLPGITIRPDGDGAFQYVARATGSEQLADTVSLGELWASLPGLCQFPLKGAASPIALELFSDRYAETEDRTEYGSAYFRAEIAVNGDLPEQADRESWYRATMADYPGMANAKLWGDSDTAFREARKGRFLVAVGWPVPRGKPAPDISEEEIEAFFDRLAPRYRFEGERFLRPPAGPGKTPPPSPLMTWWLLLYTFSMISRYQPRKWAEILDLDKSPNAAVVQHALEMALAVLPHLVLEALDKEPILFGRPLRL</sequence>
<dbReference type="OrthoDB" id="4964190at2"/>
<dbReference type="Proteomes" id="UP000010411">
    <property type="component" value="Unassembled WGS sequence"/>
</dbReference>